<gene>
    <name evidence="1" type="ORF">NAPIS_ORF00197</name>
</gene>
<dbReference type="VEuPathDB" id="MicrosporidiaDB:NAPIS_ORF00197"/>
<dbReference type="Proteomes" id="UP000053780">
    <property type="component" value="Unassembled WGS sequence"/>
</dbReference>
<organism evidence="1 2">
    <name type="scientific">Vairimorpha apis BRL 01</name>
    <dbReference type="NCBI Taxonomy" id="1037528"/>
    <lineage>
        <taxon>Eukaryota</taxon>
        <taxon>Fungi</taxon>
        <taxon>Fungi incertae sedis</taxon>
        <taxon>Microsporidia</taxon>
        <taxon>Nosematidae</taxon>
        <taxon>Vairimorpha</taxon>
    </lineage>
</organism>
<dbReference type="AlphaFoldDB" id="T0MMJ1"/>
<name>T0MMJ1_9MICR</name>
<protein>
    <submittedName>
        <fullName evidence="1">Uncharacterized protein</fullName>
    </submittedName>
</protein>
<dbReference type="EMBL" id="KE646948">
    <property type="protein sequence ID" value="EQB62225.1"/>
    <property type="molecule type" value="Genomic_DNA"/>
</dbReference>
<accession>T0MMJ1</accession>
<dbReference type="HOGENOM" id="CLU_090392_0_0_1"/>
<evidence type="ECO:0000313" key="2">
    <source>
        <dbReference type="Proteomes" id="UP000053780"/>
    </source>
</evidence>
<sequence length="233" mass="27501">MTENNTTMDITIRNTNNTFNELNKLKGPRHLEKSLNISDENNDEDINITLYDYIEFKWNFNDIYEIENDASDIMKNSANTDDVNFTRSKNLEIQQCLDNQFLLRNSCNNLENNICIDLLCYEVLKDVSLVKGDNFNIDRIQNNEIVFKRNDENEMISCLEDSNKMDVNEYTILGLKISNEEFSDFVNSKNFTNIFDIIFQDLLIILKNLNFYLNIKNDQINNFIYNSRTSKRI</sequence>
<proteinExistence type="predicted"/>
<reference evidence="1 2" key="1">
    <citation type="journal article" date="2013" name="BMC Genomics">
        <title>Genome sequencing and comparative genomics of honey bee microsporidia, Nosema apis reveal novel insights into host-parasite interactions.</title>
        <authorList>
            <person name="Chen Yp."/>
            <person name="Pettis J.S."/>
            <person name="Zhao Y."/>
            <person name="Liu X."/>
            <person name="Tallon L.J."/>
            <person name="Sadzewicz L.D."/>
            <person name="Li R."/>
            <person name="Zheng H."/>
            <person name="Huang S."/>
            <person name="Zhang X."/>
            <person name="Hamilton M.C."/>
            <person name="Pernal S.F."/>
            <person name="Melathopoulos A.P."/>
            <person name="Yan X."/>
            <person name="Evans J.D."/>
        </authorList>
    </citation>
    <scope>NUCLEOTIDE SEQUENCE [LARGE SCALE GENOMIC DNA]</scope>
    <source>
        <strain evidence="1 2">BRL 01</strain>
    </source>
</reference>
<evidence type="ECO:0000313" key="1">
    <source>
        <dbReference type="EMBL" id="EQB62225.1"/>
    </source>
</evidence>
<keyword evidence="2" id="KW-1185">Reference proteome</keyword>